<dbReference type="VEuPathDB" id="TriTrypDB:TcCL_ESM02236"/>
<dbReference type="VEuPathDB" id="TriTrypDB:TcCLB.507641.239"/>
<evidence type="ECO:0000313" key="2">
    <source>
        <dbReference type="EMBL" id="PWU90796.1"/>
    </source>
</evidence>
<organism evidence="2 3">
    <name type="scientific">Trypanosoma cruzi</name>
    <dbReference type="NCBI Taxonomy" id="5693"/>
    <lineage>
        <taxon>Eukaryota</taxon>
        <taxon>Discoba</taxon>
        <taxon>Euglenozoa</taxon>
        <taxon>Kinetoplastea</taxon>
        <taxon>Metakinetoplastina</taxon>
        <taxon>Trypanosomatida</taxon>
        <taxon>Trypanosomatidae</taxon>
        <taxon>Trypanosoma</taxon>
        <taxon>Schizotrypanum</taxon>
    </lineage>
</organism>
<dbReference type="VEuPathDB" id="TriTrypDB:C3747_57g245"/>
<dbReference type="VEuPathDB" id="TriTrypDB:TCSYLVIO_004968"/>
<dbReference type="VEuPathDB" id="TriTrypDB:C4B63_48g94"/>
<dbReference type="VEuPathDB" id="TriTrypDB:TcBrA4_0017020"/>
<dbReference type="AlphaFoldDB" id="A0A2V2V5J0"/>
<keyword evidence="1" id="KW-0472">Membrane</keyword>
<sequence>MVLALCHRFPRDGVVQVGLFFLLVSCILQAILIGSHNKEKDSGSIVPIDERIGAGQVVYIGALPAVYLGDGNAICLWSADSDLISVGCARFVEAFHAVSGLFLSCFIVSVLSLLFAVFLIVPISRTTTFMLAGMLLALFLPIALHTAAIGVFFHQCERYAKEIASRVVFLGAKVEFRRGYMANVAIGSEACLAAGFLILFFRFLLAVIYRQSVKKRDIVRRDIGKFMRRHLVNDDWERQKAVLQSHARSVQLEIVRCEGDTEATQEKGGVSDTNKGLLGQDGDSEFTFRPSPAHSSVMIEVVKGTGVSLMSSDPYHPTTNEQ</sequence>
<comment type="caution">
    <text evidence="2">The sequence shown here is derived from an EMBL/GenBank/DDBJ whole genome shotgun (WGS) entry which is preliminary data.</text>
</comment>
<accession>A0A2V2V5J0</accession>
<evidence type="ECO:0000256" key="1">
    <source>
        <dbReference type="SAM" id="Phobius"/>
    </source>
</evidence>
<keyword evidence="1" id="KW-1133">Transmembrane helix</keyword>
<feature type="transmembrane region" description="Helical" evidence="1">
    <location>
        <begin position="13"/>
        <end position="33"/>
    </location>
</feature>
<proteinExistence type="predicted"/>
<dbReference type="Proteomes" id="UP000246121">
    <property type="component" value="Unassembled WGS sequence"/>
</dbReference>
<dbReference type="VEuPathDB" id="TriTrypDB:Tc_MARK_3715"/>
<feature type="transmembrane region" description="Helical" evidence="1">
    <location>
        <begin position="129"/>
        <end position="153"/>
    </location>
</feature>
<dbReference type="EMBL" id="PRFA01000048">
    <property type="protein sequence ID" value="PWU90796.1"/>
    <property type="molecule type" value="Genomic_DNA"/>
</dbReference>
<dbReference type="VEuPathDB" id="TriTrypDB:BCY84_10792"/>
<name>A0A2V2V5J0_TRYCR</name>
<evidence type="ECO:0000313" key="3">
    <source>
        <dbReference type="Proteomes" id="UP000246121"/>
    </source>
</evidence>
<feature type="transmembrane region" description="Helical" evidence="1">
    <location>
        <begin position="100"/>
        <end position="123"/>
    </location>
</feature>
<protein>
    <submittedName>
        <fullName evidence="2">Uncharacterized protein</fullName>
    </submittedName>
</protein>
<dbReference type="VEuPathDB" id="TriTrypDB:ECC02_001830"/>
<reference evidence="2 3" key="1">
    <citation type="journal article" date="2018" name="Microb. Genom.">
        <title>Expanding an expanded genome: long-read sequencing of Trypanosoma cruzi.</title>
        <authorList>
            <person name="Berna L."/>
            <person name="Rodriguez M."/>
            <person name="Chiribao M.L."/>
            <person name="Parodi-Talice A."/>
            <person name="Pita S."/>
            <person name="Rijo G."/>
            <person name="Alvarez-Valin F."/>
            <person name="Robello C."/>
        </authorList>
    </citation>
    <scope>NUCLEOTIDE SEQUENCE [LARGE SCALE GENOMIC DNA]</scope>
    <source>
        <strain evidence="2 3">Dm28c</strain>
    </source>
</reference>
<gene>
    <name evidence="2" type="ORF">C4B63_48g94</name>
</gene>
<keyword evidence="1" id="KW-0812">Transmembrane</keyword>
<dbReference type="VEuPathDB" id="TriTrypDB:TcG_05109"/>
<feature type="transmembrane region" description="Helical" evidence="1">
    <location>
        <begin position="186"/>
        <end position="209"/>
    </location>
</feature>